<proteinExistence type="predicted"/>
<dbReference type="InterPro" id="IPR036188">
    <property type="entry name" value="FAD/NAD-bd_sf"/>
</dbReference>
<dbReference type="PIRSF" id="PIRSF011396">
    <property type="entry name" value="Trp_halogenase"/>
    <property type="match status" value="1"/>
</dbReference>
<reference evidence="2" key="1">
    <citation type="journal article" date="2019" name="Int. J. Syst. Evol. Microbiol.">
        <title>The Global Catalogue of Microorganisms (GCM) 10K type strain sequencing project: providing services to taxonomists for standard genome sequencing and annotation.</title>
        <authorList>
            <consortium name="The Broad Institute Genomics Platform"/>
            <consortium name="The Broad Institute Genome Sequencing Center for Infectious Disease"/>
            <person name="Wu L."/>
            <person name="Ma J."/>
        </authorList>
    </citation>
    <scope>NUCLEOTIDE SEQUENCE [LARGE SCALE GENOMIC DNA]</scope>
    <source>
        <strain evidence="2">CCUG 51308</strain>
    </source>
</reference>
<dbReference type="PANTHER" id="PTHR43747">
    <property type="entry name" value="FAD-BINDING PROTEIN"/>
    <property type="match status" value="1"/>
</dbReference>
<comment type="caution">
    <text evidence="1">The sequence shown here is derived from an EMBL/GenBank/DDBJ whole genome shotgun (WGS) entry which is preliminary data.</text>
</comment>
<dbReference type="EMBL" id="JBHTBR010000009">
    <property type="protein sequence ID" value="MFC7292931.1"/>
    <property type="molecule type" value="Genomic_DNA"/>
</dbReference>
<name>A0ABW2IPT2_9PROT</name>
<dbReference type="Gene3D" id="3.50.50.60">
    <property type="entry name" value="FAD/NAD(P)-binding domain"/>
    <property type="match status" value="1"/>
</dbReference>
<dbReference type="Proteomes" id="UP001596492">
    <property type="component" value="Unassembled WGS sequence"/>
</dbReference>
<dbReference type="InterPro" id="IPR050816">
    <property type="entry name" value="Flavin-dep_Halogenase_NPB"/>
</dbReference>
<protein>
    <submittedName>
        <fullName evidence="1">Tryptophan halogenase family protein</fullName>
        <ecNumber evidence="1">1.14.19.-</ecNumber>
    </submittedName>
</protein>
<dbReference type="RefSeq" id="WP_382168872.1">
    <property type="nucleotide sequence ID" value="NZ_JBHTBR010000009.1"/>
</dbReference>
<sequence>MKMDDRHIRKVLVVGGGTAGWMAAAALSRYLPRGRTEITLIESDAIGTVGVGEATIPQIAVFNRMLGIDEDEFIRATSATFKLGIEFQDWGNVGESYFHPFGEYGYDMEGVDFHQFWTRLKVNGEHHSLNEYSLNAKAAYAGKFIRPDATSIGSVLSKMGYAFHFDASKYALFLSKYAQSRGVRRIEGKVCEVRKCAENGFLESVKLESGDEFAADLFIDCTGFRALLINGALGVGYEDWSNWLPVDRAVAIPSKSSEEPKPYTISKAQSAGWTWRIPLQNRVGNGHVYCSKYMSAETAIEILQDELIGAPLAEPNHLRFKTGIREKFWEANCVSLGLSSGFLEPLESTSIHLIQSGISKLIALFPDRDFNHTDRDEYNRLLSVSCHHIRDFIILHYVATGRSNSPFWKQMQVMDIPSSLKRKMALMRDRGRFFRYDDELFSVVSWLAVMEGQGIGPRRYNPIADILSDYNLQQSMKNMRELFDRTTAAMPTHQQFIDRYCKSSDTSLRKVQ</sequence>
<evidence type="ECO:0000313" key="1">
    <source>
        <dbReference type="EMBL" id="MFC7292931.1"/>
    </source>
</evidence>
<dbReference type="EC" id="1.14.19.-" evidence="1"/>
<dbReference type="PANTHER" id="PTHR43747:SF4">
    <property type="entry name" value="FLAVIN-DEPENDENT TRYPTOPHAN HALOGENASE"/>
    <property type="match status" value="1"/>
</dbReference>
<dbReference type="Pfam" id="PF04820">
    <property type="entry name" value="Trp_halogenase"/>
    <property type="match status" value="1"/>
</dbReference>
<keyword evidence="1" id="KW-0560">Oxidoreductase</keyword>
<dbReference type="SUPFAM" id="SSF51905">
    <property type="entry name" value="FAD/NAD(P)-binding domain"/>
    <property type="match status" value="1"/>
</dbReference>
<accession>A0ABW2IPT2</accession>
<evidence type="ECO:0000313" key="2">
    <source>
        <dbReference type="Proteomes" id="UP001596492"/>
    </source>
</evidence>
<keyword evidence="2" id="KW-1185">Reference proteome</keyword>
<dbReference type="InterPro" id="IPR033856">
    <property type="entry name" value="Trp_halogen"/>
</dbReference>
<dbReference type="InterPro" id="IPR006905">
    <property type="entry name" value="Flavin_halogenase"/>
</dbReference>
<dbReference type="GO" id="GO:0016491">
    <property type="term" value="F:oxidoreductase activity"/>
    <property type="evidence" value="ECO:0007669"/>
    <property type="project" value="UniProtKB-KW"/>
</dbReference>
<organism evidence="1 2">
    <name type="scientific">Hirschia litorea</name>
    <dbReference type="NCBI Taxonomy" id="1199156"/>
    <lineage>
        <taxon>Bacteria</taxon>
        <taxon>Pseudomonadati</taxon>
        <taxon>Pseudomonadota</taxon>
        <taxon>Alphaproteobacteria</taxon>
        <taxon>Hyphomonadales</taxon>
        <taxon>Hyphomonadaceae</taxon>
        <taxon>Hirschia</taxon>
    </lineage>
</organism>
<gene>
    <name evidence="1" type="ORF">ACFQS8_15005</name>
</gene>